<feature type="non-terminal residue" evidence="1">
    <location>
        <position position="185"/>
    </location>
</feature>
<protein>
    <submittedName>
        <fullName evidence="1">Uncharacterized protein</fullName>
    </submittedName>
</protein>
<reference evidence="1" key="1">
    <citation type="journal article" date="2014" name="Front. Microbiol.">
        <title>High frequency of phylogenetically diverse reductive dehalogenase-homologous genes in deep subseafloor sedimentary metagenomes.</title>
        <authorList>
            <person name="Kawai M."/>
            <person name="Futagami T."/>
            <person name="Toyoda A."/>
            <person name="Takaki Y."/>
            <person name="Nishi S."/>
            <person name="Hori S."/>
            <person name="Arai W."/>
            <person name="Tsubouchi T."/>
            <person name="Morono Y."/>
            <person name="Uchiyama I."/>
            <person name="Ito T."/>
            <person name="Fujiyama A."/>
            <person name="Inagaki F."/>
            <person name="Takami H."/>
        </authorList>
    </citation>
    <scope>NUCLEOTIDE SEQUENCE</scope>
    <source>
        <strain evidence="1">Expedition CK06-06</strain>
    </source>
</reference>
<comment type="caution">
    <text evidence="1">The sequence shown here is derived from an EMBL/GenBank/DDBJ whole genome shotgun (WGS) entry which is preliminary data.</text>
</comment>
<dbReference type="AlphaFoldDB" id="X1DBE1"/>
<gene>
    <name evidence="1" type="ORF">S01H4_40747</name>
</gene>
<dbReference type="EMBL" id="BART01022224">
    <property type="protein sequence ID" value="GAG93756.1"/>
    <property type="molecule type" value="Genomic_DNA"/>
</dbReference>
<organism evidence="1">
    <name type="scientific">marine sediment metagenome</name>
    <dbReference type="NCBI Taxonomy" id="412755"/>
    <lineage>
        <taxon>unclassified sequences</taxon>
        <taxon>metagenomes</taxon>
        <taxon>ecological metagenomes</taxon>
    </lineage>
</organism>
<sequence length="185" mass="21819">MKDNKFNFEFNQVEEGISVDRNLAPQKVGFESNFIDQSTQKKFSKKSTTSSSSSATLLCTLEERIFELFGLDLIYDNFRKTIFSDLRLEVEKINNIPNLDSGIKKMRINKLFEPLELLSKSFCNIQDTKKTKDYLEWMFGSPFSIRQVLDNYDFEDRKEFNKERRKIRRLADNLVQAGIFRTDHI</sequence>
<name>X1DBE1_9ZZZZ</name>
<proteinExistence type="predicted"/>
<accession>X1DBE1</accession>
<evidence type="ECO:0000313" key="1">
    <source>
        <dbReference type="EMBL" id="GAG93756.1"/>
    </source>
</evidence>